<evidence type="ECO:0000313" key="3">
    <source>
        <dbReference type="EMBL" id="KAG4418349.1"/>
    </source>
</evidence>
<dbReference type="AlphaFoldDB" id="A0A8H7WAK7"/>
<dbReference type="PANTHER" id="PTHR24148">
    <property type="entry name" value="ANKYRIN REPEAT DOMAIN-CONTAINING PROTEIN 39 HOMOLOG-RELATED"/>
    <property type="match status" value="1"/>
</dbReference>
<dbReference type="Proteomes" id="UP000664132">
    <property type="component" value="Unassembled WGS sequence"/>
</dbReference>
<comment type="caution">
    <text evidence="3">The sequence shown here is derived from an EMBL/GenBank/DDBJ whole genome shotgun (WGS) entry which is preliminary data.</text>
</comment>
<dbReference type="Pfam" id="PF06985">
    <property type="entry name" value="HET"/>
    <property type="match status" value="1"/>
</dbReference>
<reference evidence="3" key="1">
    <citation type="submission" date="2021-02" db="EMBL/GenBank/DDBJ databases">
        <title>Genome sequence Cadophora malorum strain M34.</title>
        <authorList>
            <person name="Stefanovic E."/>
            <person name="Vu D."/>
            <person name="Scully C."/>
            <person name="Dijksterhuis J."/>
            <person name="Roader J."/>
            <person name="Houbraken J."/>
        </authorList>
    </citation>
    <scope>NUCLEOTIDE SEQUENCE</scope>
    <source>
        <strain evidence="3">M34</strain>
    </source>
</reference>
<feature type="region of interest" description="Disordered" evidence="1">
    <location>
        <begin position="151"/>
        <end position="172"/>
    </location>
</feature>
<sequence>MSHSIYEPLDPNGGIRLLILEPGQDDTHISCRLISHNINLNPDYKALSYEWGSQRVRCSISLDSQSFQVGENLWWALWYLRKDGAVTRLWVDALCINQQDEKERGHQVSMMGRIYRNADVICWLGKGEDPKHIRAMEHICDWIFIESRAKAGDRSTHPESSTTKKRHNSIQGDDQMLDSFASSASDNLAAMVDPPAKMQPRTVLKSGVTSMLKDEHAYSRTPSHFVEVEAICSHSYWRRTWIIQEFVLGKSIRIRLGSYEIGESDFQLAVEQVLLQRFNSKGLQLLDSFRVAYLRSDRLNGHQLPLIRLIELSEKSSCHDLRDRIYAMIGLASDCQNGEIVPDYSKSVSEVYEDVVLRQFYPYDLDRFGHSWSTVYASCLVQRVLWGTSESVSVVDEAILAQKSLDTDLLSIHGKSCGTVRELSVPQGGMWWAHAGLVKPMSSRSASDGEVFTEKDLINQQRVEEDDTERRPFSAFNWPWTVWTTKSKTGEEKETRTTRTSIMRAEIGDGFQCYVPRCTQIGDRICRFVNSSTVAVLRLSGKSTTLIGRGMILDRLGDLDILLEGETGLSENFTDTMFSRNNPVLSFELTPAELKSLTSPHY</sequence>
<proteinExistence type="predicted"/>
<dbReference type="OrthoDB" id="3557356at2759"/>
<protein>
    <recommendedName>
        <fullName evidence="2">Heterokaryon incompatibility domain-containing protein</fullName>
    </recommendedName>
</protein>
<keyword evidence="4" id="KW-1185">Reference proteome</keyword>
<evidence type="ECO:0000256" key="1">
    <source>
        <dbReference type="SAM" id="MobiDB-lite"/>
    </source>
</evidence>
<dbReference type="InterPro" id="IPR010730">
    <property type="entry name" value="HET"/>
</dbReference>
<gene>
    <name evidence="3" type="ORF">IFR04_008491</name>
</gene>
<dbReference type="PANTHER" id="PTHR24148:SF77">
    <property type="entry name" value="HETEROKARYON INCOMPATIBILITY DOMAIN-CONTAINING PROTEIN"/>
    <property type="match status" value="1"/>
</dbReference>
<accession>A0A8H7WAK7</accession>
<organism evidence="3 4">
    <name type="scientific">Cadophora malorum</name>
    <dbReference type="NCBI Taxonomy" id="108018"/>
    <lineage>
        <taxon>Eukaryota</taxon>
        <taxon>Fungi</taxon>
        <taxon>Dikarya</taxon>
        <taxon>Ascomycota</taxon>
        <taxon>Pezizomycotina</taxon>
        <taxon>Leotiomycetes</taxon>
        <taxon>Helotiales</taxon>
        <taxon>Ploettnerulaceae</taxon>
        <taxon>Cadophora</taxon>
    </lineage>
</organism>
<evidence type="ECO:0000259" key="2">
    <source>
        <dbReference type="Pfam" id="PF06985"/>
    </source>
</evidence>
<dbReference type="InterPro" id="IPR052895">
    <property type="entry name" value="HetReg/Transcr_Mod"/>
</dbReference>
<dbReference type="EMBL" id="JAFJYH010000130">
    <property type="protein sequence ID" value="KAG4418349.1"/>
    <property type="molecule type" value="Genomic_DNA"/>
</dbReference>
<evidence type="ECO:0000313" key="4">
    <source>
        <dbReference type="Proteomes" id="UP000664132"/>
    </source>
</evidence>
<feature type="domain" description="Heterokaryon incompatibility" evidence="2">
    <location>
        <begin position="44"/>
        <end position="245"/>
    </location>
</feature>
<name>A0A8H7WAK7_9HELO</name>